<dbReference type="EMBL" id="JAWRVE010000001">
    <property type="protein sequence ID" value="KAL1883928.1"/>
    <property type="molecule type" value="Genomic_DNA"/>
</dbReference>
<evidence type="ECO:0000256" key="1">
    <source>
        <dbReference type="SAM" id="SignalP"/>
    </source>
</evidence>
<feature type="signal peptide" evidence="1">
    <location>
        <begin position="1"/>
        <end position="24"/>
    </location>
</feature>
<feature type="chain" id="PRO_5047011796" evidence="1">
    <location>
        <begin position="25"/>
        <end position="211"/>
    </location>
</feature>
<dbReference type="Proteomes" id="UP001583177">
    <property type="component" value="Unassembled WGS sequence"/>
</dbReference>
<reference evidence="2 3" key="1">
    <citation type="journal article" date="2024" name="IMA Fungus">
        <title>IMA Genome - F19 : A genome assembly and annotation guide to empower mycologists, including annotated draft genome sequences of Ceratocystis pirilliformis, Diaporthe australafricana, Fusarium ophioides, Paecilomyces lecythidis, and Sporothrix stenoceras.</title>
        <authorList>
            <person name="Aylward J."/>
            <person name="Wilson A.M."/>
            <person name="Visagie C.M."/>
            <person name="Spraker J."/>
            <person name="Barnes I."/>
            <person name="Buitendag C."/>
            <person name="Ceriani C."/>
            <person name="Del Mar Angel L."/>
            <person name="du Plessis D."/>
            <person name="Fuchs T."/>
            <person name="Gasser K."/>
            <person name="Kramer D."/>
            <person name="Li W."/>
            <person name="Munsamy K."/>
            <person name="Piso A."/>
            <person name="Price J.L."/>
            <person name="Sonnekus B."/>
            <person name="Thomas C."/>
            <person name="van der Nest A."/>
            <person name="van Dijk A."/>
            <person name="van Heerden A."/>
            <person name="van Vuuren N."/>
            <person name="Yilmaz N."/>
            <person name="Duong T.A."/>
            <person name="van der Merwe N.A."/>
            <person name="Wingfield M.J."/>
            <person name="Wingfield B.D."/>
        </authorList>
    </citation>
    <scope>NUCLEOTIDE SEQUENCE [LARGE SCALE GENOMIC DNA]</scope>
    <source>
        <strain evidence="2 3">CMW 18300</strain>
    </source>
</reference>
<keyword evidence="1" id="KW-0732">Signal</keyword>
<proteinExistence type="predicted"/>
<comment type="caution">
    <text evidence="2">The sequence shown here is derived from an EMBL/GenBank/DDBJ whole genome shotgun (WGS) entry which is preliminary data.</text>
</comment>
<evidence type="ECO:0000313" key="2">
    <source>
        <dbReference type="EMBL" id="KAL1883928.1"/>
    </source>
</evidence>
<keyword evidence="3" id="KW-1185">Reference proteome</keyword>
<accession>A0ABR3Y6L0</accession>
<gene>
    <name evidence="2" type="ORF">Daus18300_000036</name>
</gene>
<protein>
    <submittedName>
        <fullName evidence="2">Uncharacterized protein</fullName>
    </submittedName>
</protein>
<name>A0ABR3Y6L0_9PEZI</name>
<organism evidence="2 3">
    <name type="scientific">Diaporthe australafricana</name>
    <dbReference type="NCBI Taxonomy" id="127596"/>
    <lineage>
        <taxon>Eukaryota</taxon>
        <taxon>Fungi</taxon>
        <taxon>Dikarya</taxon>
        <taxon>Ascomycota</taxon>
        <taxon>Pezizomycotina</taxon>
        <taxon>Sordariomycetes</taxon>
        <taxon>Sordariomycetidae</taxon>
        <taxon>Diaporthales</taxon>
        <taxon>Diaporthaceae</taxon>
        <taxon>Diaporthe</taxon>
    </lineage>
</organism>
<evidence type="ECO:0000313" key="3">
    <source>
        <dbReference type="Proteomes" id="UP001583177"/>
    </source>
</evidence>
<sequence length="211" mass="23508">MRSVNTFTTITFMVMVLFFALCGASPPAKPLQTSHNTHNSINDSIASVLPNNFTDTGVSRAGIPVNLSPDWYKIKDRCYYWDQSEKWRDMGGQYSDFVLGAAHDLCDLIATFASNEGFRKDQTIRHCKAVPANTQGQAYDRSIGVSLTYRGPDEAYTEFNAQYCFDLLAKPLGCGAGGEFRLKFGSTPQWWEVIADPNRHTCSDNGYDSTL</sequence>